<feature type="domain" description="Chorismate mutase" evidence="3">
    <location>
        <begin position="4"/>
        <end position="95"/>
    </location>
</feature>
<dbReference type="eggNOG" id="COG1605">
    <property type="taxonomic scope" value="Bacteria"/>
</dbReference>
<evidence type="ECO:0000313" key="4">
    <source>
        <dbReference type="EMBL" id="KFE35643.1"/>
    </source>
</evidence>
<dbReference type="SMART" id="SM00830">
    <property type="entry name" value="CM_2"/>
    <property type="match status" value="1"/>
</dbReference>
<dbReference type="PANTHER" id="PTHR38041">
    <property type="entry name" value="CHORISMATE MUTASE"/>
    <property type="match status" value="1"/>
</dbReference>
<evidence type="ECO:0000256" key="2">
    <source>
        <dbReference type="ARBA" id="ARBA00023235"/>
    </source>
</evidence>
<dbReference type="Proteomes" id="UP000028607">
    <property type="component" value="Unassembled WGS sequence"/>
</dbReference>
<dbReference type="SUPFAM" id="SSF48600">
    <property type="entry name" value="Chorismate mutase II"/>
    <property type="match status" value="1"/>
</dbReference>
<dbReference type="EMBL" id="AQRC01000004">
    <property type="protein sequence ID" value="KFE35643.1"/>
    <property type="molecule type" value="Genomic_DNA"/>
</dbReference>
<dbReference type="PATRIC" id="fig|1317124.6.peg.1371"/>
<dbReference type="GO" id="GO:0004106">
    <property type="term" value="F:chorismate mutase activity"/>
    <property type="evidence" value="ECO:0007669"/>
    <property type="project" value="UniProtKB-EC"/>
</dbReference>
<name>A0A085TY46_9RHOB</name>
<dbReference type="AlphaFoldDB" id="A0A085TY46"/>
<dbReference type="InterPro" id="IPR051331">
    <property type="entry name" value="Chorismate_mutase-related"/>
</dbReference>
<comment type="caution">
    <text evidence="4">The sequence shown here is derived from an EMBL/GenBank/DDBJ whole genome shotgun (WGS) entry which is preliminary data.</text>
</comment>
<reference evidence="5" key="1">
    <citation type="submission" date="2013-04" db="EMBL/GenBank/DDBJ databases">
        <title>Thioclava sp. 13D2W-2 Genome Sequencing.</title>
        <authorList>
            <person name="Lai Q."/>
            <person name="Li G."/>
            <person name="Shao Z."/>
        </authorList>
    </citation>
    <scope>NUCLEOTIDE SEQUENCE [LARGE SCALE GENOMIC DNA]</scope>
    <source>
        <strain evidence="5">13D2W-2</strain>
    </source>
</reference>
<dbReference type="STRING" id="1317124.DW2_06763"/>
<dbReference type="GO" id="GO:0046417">
    <property type="term" value="P:chorismate metabolic process"/>
    <property type="evidence" value="ECO:0007669"/>
    <property type="project" value="InterPro"/>
</dbReference>
<dbReference type="InterPro" id="IPR036263">
    <property type="entry name" value="Chorismate_II_sf"/>
</dbReference>
<evidence type="ECO:0000256" key="1">
    <source>
        <dbReference type="ARBA" id="ARBA00012404"/>
    </source>
</evidence>
<protein>
    <recommendedName>
        <fullName evidence="1">chorismate mutase</fullName>
        <ecNumber evidence="1">5.4.99.5</ecNumber>
    </recommendedName>
</protein>
<dbReference type="PROSITE" id="PS51168">
    <property type="entry name" value="CHORISMATE_MUT_2"/>
    <property type="match status" value="1"/>
</dbReference>
<evidence type="ECO:0000259" key="3">
    <source>
        <dbReference type="PROSITE" id="PS51168"/>
    </source>
</evidence>
<dbReference type="InterPro" id="IPR036979">
    <property type="entry name" value="CM_dom_sf"/>
</dbReference>
<dbReference type="Gene3D" id="1.20.59.10">
    <property type="entry name" value="Chorismate mutase"/>
    <property type="match status" value="1"/>
</dbReference>
<dbReference type="RefSeq" id="WP_038144816.1">
    <property type="nucleotide sequence ID" value="NZ_AQRC01000004.1"/>
</dbReference>
<reference evidence="4 5" key="2">
    <citation type="journal article" date="2015" name="Antonie Van Leeuwenhoek">
        <title>Thioclava indica sp. nov., isolated from surface seawater of the Indian Ocean.</title>
        <authorList>
            <person name="Liu Y."/>
            <person name="Lai Q."/>
            <person name="Du J."/>
            <person name="Xu H."/>
            <person name="Jiang L."/>
            <person name="Shao Z."/>
        </authorList>
    </citation>
    <scope>NUCLEOTIDE SEQUENCE [LARGE SCALE GENOMIC DNA]</scope>
    <source>
        <strain evidence="4 5">13D2W-2</strain>
    </source>
</reference>
<organism evidence="4 5">
    <name type="scientific">Thioclava atlantica</name>
    <dbReference type="NCBI Taxonomy" id="1317124"/>
    <lineage>
        <taxon>Bacteria</taxon>
        <taxon>Pseudomonadati</taxon>
        <taxon>Pseudomonadota</taxon>
        <taxon>Alphaproteobacteria</taxon>
        <taxon>Rhodobacterales</taxon>
        <taxon>Paracoccaceae</taxon>
        <taxon>Thioclava</taxon>
    </lineage>
</organism>
<dbReference type="GO" id="GO:0009697">
    <property type="term" value="P:salicylic acid biosynthetic process"/>
    <property type="evidence" value="ECO:0007669"/>
    <property type="project" value="TreeGrafter"/>
</dbReference>
<dbReference type="InterPro" id="IPR002701">
    <property type="entry name" value="CM_II_prokaryot"/>
</dbReference>
<keyword evidence="5" id="KW-1185">Reference proteome</keyword>
<proteinExistence type="predicted"/>
<dbReference type="PANTHER" id="PTHR38041:SF1">
    <property type="entry name" value="CHORISMATE MUTASE"/>
    <property type="match status" value="1"/>
</dbReference>
<evidence type="ECO:0000313" key="5">
    <source>
        <dbReference type="Proteomes" id="UP000028607"/>
    </source>
</evidence>
<sequence>MVDASRIETLAQAREMIDALDAELIARLADRAKIVSRVAQIKQRDGLAARLPDRVEAVKSHVKQMAVETGLDPALAERLWHEMIEYFIAEEEKVLGKGDQA</sequence>
<dbReference type="OrthoDB" id="514491at2"/>
<dbReference type="Pfam" id="PF01817">
    <property type="entry name" value="CM_2"/>
    <property type="match status" value="1"/>
</dbReference>
<keyword evidence="2" id="KW-0413">Isomerase</keyword>
<accession>A0A085TY46</accession>
<dbReference type="EC" id="5.4.99.5" evidence="1"/>
<gene>
    <name evidence="4" type="ORF">DW2_06763</name>
</gene>